<dbReference type="AlphaFoldDB" id="A0A136IQ52"/>
<organism evidence="1 2">
    <name type="scientific">Microdochium bolleyi</name>
    <dbReference type="NCBI Taxonomy" id="196109"/>
    <lineage>
        <taxon>Eukaryota</taxon>
        <taxon>Fungi</taxon>
        <taxon>Dikarya</taxon>
        <taxon>Ascomycota</taxon>
        <taxon>Pezizomycotina</taxon>
        <taxon>Sordariomycetes</taxon>
        <taxon>Xylariomycetidae</taxon>
        <taxon>Xylariales</taxon>
        <taxon>Microdochiaceae</taxon>
        <taxon>Microdochium</taxon>
    </lineage>
</organism>
<protein>
    <submittedName>
        <fullName evidence="1">Uncharacterized protein</fullName>
    </submittedName>
</protein>
<dbReference type="Proteomes" id="UP000070501">
    <property type="component" value="Unassembled WGS sequence"/>
</dbReference>
<dbReference type="EMBL" id="KQ964264">
    <property type="protein sequence ID" value="KXJ87052.1"/>
    <property type="molecule type" value="Genomic_DNA"/>
</dbReference>
<sequence>MPSKNSSTSALLLNTVTISTKDTTNNATNNTTAVLLHATDRPRSGCVYISHARRLYEIWTRNAHPDIHKAICEAIWPQFSWTFTSTTWCDPLDVETGWFKGTANKYGEIHCHLDDAHTAPTGLPQA</sequence>
<keyword evidence="2" id="KW-1185">Reference proteome</keyword>
<proteinExistence type="predicted"/>
<reference evidence="2" key="1">
    <citation type="submission" date="2016-02" db="EMBL/GenBank/DDBJ databases">
        <title>Draft genome sequence of Microdochium bolleyi, a fungal endophyte of beachgrass.</title>
        <authorList>
            <consortium name="DOE Joint Genome Institute"/>
            <person name="David A.S."/>
            <person name="May G."/>
            <person name="Haridas S."/>
            <person name="Lim J."/>
            <person name="Wang M."/>
            <person name="Labutti K."/>
            <person name="Lipzen A."/>
            <person name="Barry K."/>
            <person name="Grigoriev I.V."/>
        </authorList>
    </citation>
    <scope>NUCLEOTIDE SEQUENCE [LARGE SCALE GENOMIC DNA]</scope>
    <source>
        <strain evidence="2">J235TASD1</strain>
    </source>
</reference>
<dbReference type="InParanoid" id="A0A136IQ52"/>
<accession>A0A136IQ52</accession>
<name>A0A136IQ52_9PEZI</name>
<evidence type="ECO:0000313" key="1">
    <source>
        <dbReference type="EMBL" id="KXJ87052.1"/>
    </source>
</evidence>
<gene>
    <name evidence="1" type="ORF">Micbo1qcDRAFT_208450</name>
</gene>
<evidence type="ECO:0000313" key="2">
    <source>
        <dbReference type="Proteomes" id="UP000070501"/>
    </source>
</evidence>